<dbReference type="AlphaFoldDB" id="A0A1C7MIP4"/>
<feature type="domain" description="DUF6534" evidence="2">
    <location>
        <begin position="190"/>
        <end position="292"/>
    </location>
</feature>
<keyword evidence="1" id="KW-0472">Membrane</keyword>
<dbReference type="PANTHER" id="PTHR40465:SF1">
    <property type="entry name" value="DUF6534 DOMAIN-CONTAINING PROTEIN"/>
    <property type="match status" value="1"/>
</dbReference>
<evidence type="ECO:0000259" key="2">
    <source>
        <dbReference type="Pfam" id="PF20152"/>
    </source>
</evidence>
<keyword evidence="1" id="KW-1133">Transmembrane helix</keyword>
<comment type="caution">
    <text evidence="3">The sequence shown here is derived from an EMBL/GenBank/DDBJ whole genome shotgun (WGS) entry which is preliminary data.</text>
</comment>
<evidence type="ECO:0000256" key="1">
    <source>
        <dbReference type="SAM" id="Phobius"/>
    </source>
</evidence>
<proteinExistence type="predicted"/>
<dbReference type="STRING" id="5627.A0A1C7MIP4"/>
<dbReference type="EMBL" id="LUGG01000003">
    <property type="protein sequence ID" value="OBZ76722.1"/>
    <property type="molecule type" value="Genomic_DNA"/>
</dbReference>
<sequence>MDEDFQVKLNETVGASFIGYCIALFLYGVTTAQVILYLRRKNHIPWLLGIVITLWILDNVHVAGVSIDIYTYVITRHGDIKDFLNPLWSFGLVVITSVITNLIVRWFVSLTGAYGFAVFDCMFSARSVYAYRIWKFSGGNRFVPLLVFALSIFILVTGLLFAAHELRFSSMMSSEYVLAWSLYAAYGTEIVVDVIITVSMIISLWRFRPNLRRPEYGVQSLIMYSVNTGLLSTYRSPLPLQSNGSLICLYRLCVGSSLLTYIFAPNTFAFIAIYFILSKLHINALLGTLNAQASFARKANQTHVDNTGMPCLTTAIVIQGEDSMAILSTREFESARGNAGGRDSEIALLNRCP</sequence>
<accession>A0A1C7MIP4</accession>
<feature type="transmembrane region" description="Helical" evidence="1">
    <location>
        <begin position="45"/>
        <end position="67"/>
    </location>
</feature>
<organism evidence="3 4">
    <name type="scientific">Grifola frondosa</name>
    <name type="common">Maitake</name>
    <name type="synonym">Polyporus frondosus</name>
    <dbReference type="NCBI Taxonomy" id="5627"/>
    <lineage>
        <taxon>Eukaryota</taxon>
        <taxon>Fungi</taxon>
        <taxon>Dikarya</taxon>
        <taxon>Basidiomycota</taxon>
        <taxon>Agaricomycotina</taxon>
        <taxon>Agaricomycetes</taxon>
        <taxon>Polyporales</taxon>
        <taxon>Grifolaceae</taxon>
        <taxon>Grifola</taxon>
    </lineage>
</organism>
<dbReference type="Proteomes" id="UP000092993">
    <property type="component" value="Unassembled WGS sequence"/>
</dbReference>
<feature type="transmembrane region" description="Helical" evidence="1">
    <location>
        <begin position="254"/>
        <end position="277"/>
    </location>
</feature>
<name>A0A1C7MIP4_GRIFR</name>
<keyword evidence="4" id="KW-1185">Reference proteome</keyword>
<dbReference type="Pfam" id="PF20152">
    <property type="entry name" value="DUF6534"/>
    <property type="match status" value="1"/>
</dbReference>
<evidence type="ECO:0000313" key="4">
    <source>
        <dbReference type="Proteomes" id="UP000092993"/>
    </source>
</evidence>
<dbReference type="OrthoDB" id="2745105at2759"/>
<dbReference type="OMA" id="KANQTHV"/>
<dbReference type="PANTHER" id="PTHR40465">
    <property type="entry name" value="CHROMOSOME 1, WHOLE GENOME SHOTGUN SEQUENCE"/>
    <property type="match status" value="1"/>
</dbReference>
<protein>
    <recommendedName>
        <fullName evidence="2">DUF6534 domain-containing protein</fullName>
    </recommendedName>
</protein>
<dbReference type="InterPro" id="IPR045339">
    <property type="entry name" value="DUF6534"/>
</dbReference>
<keyword evidence="1" id="KW-0812">Transmembrane</keyword>
<feature type="transmembrane region" description="Helical" evidence="1">
    <location>
        <begin position="17"/>
        <end position="38"/>
    </location>
</feature>
<reference evidence="3 4" key="1">
    <citation type="submission" date="2016-03" db="EMBL/GenBank/DDBJ databases">
        <title>Whole genome sequencing of Grifola frondosa 9006-11.</title>
        <authorList>
            <person name="Min B."/>
            <person name="Park H."/>
            <person name="Kim J.-G."/>
            <person name="Cho H."/>
            <person name="Oh Y.-L."/>
            <person name="Kong W.-S."/>
            <person name="Choi I.-G."/>
        </authorList>
    </citation>
    <scope>NUCLEOTIDE SEQUENCE [LARGE SCALE GENOMIC DNA]</scope>
    <source>
        <strain evidence="3 4">9006-11</strain>
    </source>
</reference>
<feature type="transmembrane region" description="Helical" evidence="1">
    <location>
        <begin position="142"/>
        <end position="163"/>
    </location>
</feature>
<feature type="transmembrane region" description="Helical" evidence="1">
    <location>
        <begin position="87"/>
        <end position="108"/>
    </location>
</feature>
<feature type="transmembrane region" description="Helical" evidence="1">
    <location>
        <begin position="183"/>
        <end position="204"/>
    </location>
</feature>
<evidence type="ECO:0000313" key="3">
    <source>
        <dbReference type="EMBL" id="OBZ76722.1"/>
    </source>
</evidence>
<gene>
    <name evidence="3" type="ORF">A0H81_03915</name>
</gene>